<feature type="transmembrane region" description="Helical" evidence="7">
    <location>
        <begin position="69"/>
        <end position="88"/>
    </location>
</feature>
<dbReference type="Gene3D" id="1.20.1250.20">
    <property type="entry name" value="MFS general substrate transporter like domains"/>
    <property type="match status" value="1"/>
</dbReference>
<feature type="transmembrane region" description="Helical" evidence="7">
    <location>
        <begin position="496"/>
        <end position="517"/>
    </location>
</feature>
<feature type="transmembrane region" description="Helical" evidence="7">
    <location>
        <begin position="35"/>
        <end position="57"/>
    </location>
</feature>
<dbReference type="Proteomes" id="UP000664859">
    <property type="component" value="Unassembled WGS sequence"/>
</dbReference>
<dbReference type="InterPro" id="IPR011701">
    <property type="entry name" value="MFS"/>
</dbReference>
<feature type="transmembrane region" description="Helical" evidence="7">
    <location>
        <begin position="208"/>
        <end position="226"/>
    </location>
</feature>
<name>A0A835ZDL8_9STRA</name>
<evidence type="ECO:0000256" key="6">
    <source>
        <dbReference type="SAM" id="MobiDB-lite"/>
    </source>
</evidence>
<dbReference type="SUPFAM" id="SSF103473">
    <property type="entry name" value="MFS general substrate transporter"/>
    <property type="match status" value="1"/>
</dbReference>
<feature type="transmembrane region" description="Helical" evidence="7">
    <location>
        <begin position="330"/>
        <end position="347"/>
    </location>
</feature>
<evidence type="ECO:0000313" key="9">
    <source>
        <dbReference type="EMBL" id="KAG5190379.1"/>
    </source>
</evidence>
<dbReference type="InterPro" id="IPR020846">
    <property type="entry name" value="MFS_dom"/>
</dbReference>
<evidence type="ECO:0000256" key="5">
    <source>
        <dbReference type="ARBA" id="ARBA00023136"/>
    </source>
</evidence>
<dbReference type="OrthoDB" id="370281at2759"/>
<sequence length="523" mass="54127">MARTVTIAAITNFLKLTHGVMPRLQRLAVKYDSSYLVLVYVVLIGDTARGIIWPTLFPLVTELGGTSMTLGWTVAAFSLGRIFGSPILGYLAQRYGVSRTLQKSLAVFALGALFYALGEDHLGLMVTGQVVMGLGTSSLGVCRGYVADRSPPQEKTMRLAQLTAVQYAGVTYAGFTVTPLLGSLISLAQGNGEREWGELSASKFTTPAYILMALCLGGVCLLRQWFHDVVPPKEGGEGGAAVELAAMEAGAQKAPSAAALAVTDAAVSDGVTVTPPASPAACDTRGVAGDGLERSDSAEAEPMTPTRESLLNTAVAADPLADVRAPPRETPLLFSLLALNVLTRGAMSWHETLGAQLAVSLGAGTEVAGAIVAVFGAMGVGSLLAMKWLCKRRSDAALVMWGLLGMIISGLLVAIAASEGKSGVGIFTFFLATAIVYAVAFPVGNTAVLGYFSKVVGRSGGTQAVMLSWFGSSGSLARICFPLVAGGISQKAGPTAAFVVVAALETAGLCAAICFMFRGRRTD</sequence>
<dbReference type="Pfam" id="PF07690">
    <property type="entry name" value="MFS_1"/>
    <property type="match status" value="1"/>
</dbReference>
<proteinExistence type="predicted"/>
<dbReference type="InterPro" id="IPR051068">
    <property type="entry name" value="MFS_Domain-Containing_Protein"/>
</dbReference>
<feature type="transmembrane region" description="Helical" evidence="7">
    <location>
        <begin position="167"/>
        <end position="188"/>
    </location>
</feature>
<keyword evidence="4 7" id="KW-1133">Transmembrane helix</keyword>
<keyword evidence="10" id="KW-1185">Reference proteome</keyword>
<dbReference type="EMBL" id="JAFCMP010000035">
    <property type="protein sequence ID" value="KAG5190379.1"/>
    <property type="molecule type" value="Genomic_DNA"/>
</dbReference>
<dbReference type="GO" id="GO:0012505">
    <property type="term" value="C:endomembrane system"/>
    <property type="evidence" value="ECO:0007669"/>
    <property type="project" value="UniProtKB-SubCell"/>
</dbReference>
<accession>A0A835ZDL8</accession>
<evidence type="ECO:0000256" key="7">
    <source>
        <dbReference type="SAM" id="Phobius"/>
    </source>
</evidence>
<gene>
    <name evidence="9" type="ORF">JKP88DRAFT_299072</name>
</gene>
<organism evidence="9 10">
    <name type="scientific">Tribonema minus</name>
    <dbReference type="NCBI Taxonomy" id="303371"/>
    <lineage>
        <taxon>Eukaryota</taxon>
        <taxon>Sar</taxon>
        <taxon>Stramenopiles</taxon>
        <taxon>Ochrophyta</taxon>
        <taxon>PX clade</taxon>
        <taxon>Xanthophyceae</taxon>
        <taxon>Tribonematales</taxon>
        <taxon>Tribonemataceae</taxon>
        <taxon>Tribonema</taxon>
    </lineage>
</organism>
<feature type="transmembrane region" description="Helical" evidence="7">
    <location>
        <begin position="464"/>
        <end position="484"/>
    </location>
</feature>
<evidence type="ECO:0000256" key="1">
    <source>
        <dbReference type="ARBA" id="ARBA00004127"/>
    </source>
</evidence>
<feature type="transmembrane region" description="Helical" evidence="7">
    <location>
        <begin position="424"/>
        <end position="452"/>
    </location>
</feature>
<dbReference type="AlphaFoldDB" id="A0A835ZDL8"/>
<feature type="transmembrane region" description="Helical" evidence="7">
    <location>
        <begin position="124"/>
        <end position="146"/>
    </location>
</feature>
<feature type="transmembrane region" description="Helical" evidence="7">
    <location>
        <begin position="367"/>
        <end position="386"/>
    </location>
</feature>
<comment type="subcellular location">
    <subcellularLocation>
        <location evidence="1">Endomembrane system</location>
        <topology evidence="1">Multi-pass membrane protein</topology>
    </subcellularLocation>
</comment>
<evidence type="ECO:0000256" key="3">
    <source>
        <dbReference type="ARBA" id="ARBA00022692"/>
    </source>
</evidence>
<comment type="caution">
    <text evidence="9">The sequence shown here is derived from an EMBL/GenBank/DDBJ whole genome shotgun (WGS) entry which is preliminary data.</text>
</comment>
<feature type="transmembrane region" description="Helical" evidence="7">
    <location>
        <begin position="100"/>
        <end position="118"/>
    </location>
</feature>
<evidence type="ECO:0000259" key="8">
    <source>
        <dbReference type="PROSITE" id="PS50850"/>
    </source>
</evidence>
<feature type="domain" description="Major facilitator superfamily (MFS) profile" evidence="8">
    <location>
        <begin position="34"/>
        <end position="520"/>
    </location>
</feature>
<evidence type="ECO:0000256" key="2">
    <source>
        <dbReference type="ARBA" id="ARBA00022448"/>
    </source>
</evidence>
<keyword evidence="3 7" id="KW-0812">Transmembrane</keyword>
<keyword evidence="2" id="KW-0813">Transport</keyword>
<protein>
    <submittedName>
        <fullName evidence="9">Major facilitator superfamily domain-containing protein</fullName>
    </submittedName>
</protein>
<dbReference type="PANTHER" id="PTHR23510:SF3">
    <property type="entry name" value="MAJOR FACILITATOR SUPERFAMILY DOMAIN-CONTAINING PROTEIN 8"/>
    <property type="match status" value="1"/>
</dbReference>
<feature type="region of interest" description="Disordered" evidence="6">
    <location>
        <begin position="274"/>
        <end position="305"/>
    </location>
</feature>
<evidence type="ECO:0000256" key="4">
    <source>
        <dbReference type="ARBA" id="ARBA00022989"/>
    </source>
</evidence>
<dbReference type="GO" id="GO:0022857">
    <property type="term" value="F:transmembrane transporter activity"/>
    <property type="evidence" value="ECO:0007669"/>
    <property type="project" value="InterPro"/>
</dbReference>
<evidence type="ECO:0000313" key="10">
    <source>
        <dbReference type="Proteomes" id="UP000664859"/>
    </source>
</evidence>
<dbReference type="PROSITE" id="PS50850">
    <property type="entry name" value="MFS"/>
    <property type="match status" value="1"/>
</dbReference>
<dbReference type="InterPro" id="IPR036259">
    <property type="entry name" value="MFS_trans_sf"/>
</dbReference>
<reference evidence="9" key="1">
    <citation type="submission" date="2021-02" db="EMBL/GenBank/DDBJ databases">
        <title>First Annotated Genome of the Yellow-green Alga Tribonema minus.</title>
        <authorList>
            <person name="Mahan K.M."/>
        </authorList>
    </citation>
    <scope>NUCLEOTIDE SEQUENCE</scope>
    <source>
        <strain evidence="9">UTEX B ZZ1240</strain>
    </source>
</reference>
<feature type="transmembrane region" description="Helical" evidence="7">
    <location>
        <begin position="398"/>
        <end position="418"/>
    </location>
</feature>
<keyword evidence="5 7" id="KW-0472">Membrane</keyword>
<dbReference type="PANTHER" id="PTHR23510">
    <property type="entry name" value="INNER MEMBRANE TRANSPORT PROTEIN YAJR"/>
    <property type="match status" value="1"/>
</dbReference>